<dbReference type="PRINTS" id="PR00364">
    <property type="entry name" value="DISEASERSIST"/>
</dbReference>
<dbReference type="SUPFAM" id="SSF52540">
    <property type="entry name" value="P-loop containing nucleoside triphosphate hydrolases"/>
    <property type="match status" value="1"/>
</dbReference>
<keyword evidence="3" id="KW-1185">Reference proteome</keyword>
<dbReference type="InterPro" id="IPR001611">
    <property type="entry name" value="Leu-rich_rpt"/>
</dbReference>
<dbReference type="Gene3D" id="3.40.50.10140">
    <property type="entry name" value="Toll/interleukin-1 receptor homology (TIR) domain"/>
    <property type="match status" value="1"/>
</dbReference>
<dbReference type="InterPro" id="IPR027417">
    <property type="entry name" value="P-loop_NTPase"/>
</dbReference>
<sequence length="1050" mass="120496">MADTQENSEEDGSDESESEEMKLLPKHRIFLSHSGVQKPFVEQLCEDLENAGHFPFFDRRPESLPKGEKFPDLIMQAARECHVAVVVLSMDYLHSKWPMIELIQFIKRIKIGMPTNLKILPLFYKVGVEDVKREIDHIAWVWKKRATEDKRLEEVADNCSSYLRYITSINGEVFSGESELAYRRVIVGSICRLIPPTLLFDLSMMQGRDRLCDVVVAEFGKLSMVGMDHKDSWKEPHARVVGVHGMGGSGKTLLCKALCNIYHAEFAGRVLHVELKGYKDFKPENIIETQKLILETLTDASPALLRKISSVEQGNAILKDALFKRDVFLALDNVPEGSTEYVQILLYFLSSSCKAIVTSRSLENLKNVLEGKPIKISVIARGSLHVESIPREKISYIQVPTLDKDEALKIFLQYAIAPTRLLSPFTAEEMDVLETCIKRCFYVDKDQPIVLSNSSLVCGHYHPLSLQALGSYLKGIDPQEPLQWIQKSKILLERRLFYKHSIFEILRAGYDALDNLQDKLIFLDIAVFAPRGKLNEIHDLCSWLGAIHDMDREETLYKVKNLRRYSLIEDWETSKTLKVTVHDLYIDFAEHQIHLEESQRWCVYEREGRTLPLVLKRDPPSLRWSSLVRLRLHASSVISFPYEKFCEWANLVALDINLVQHKRFDISPLKCLQSLKLKSFILETLTWSDNMEELRYVKLSCQRLVQEPDFSACSNLLELNMRFASAGVCQRSTDPLERILCSMPRTLKVLKLTYCNRKFPEVLVLGTMPNLEVVEIVNDIEFSRHEESFVVASLSALLRLRRLVLKNLPIKGSLPGLENLSSLEDLLLNRCEELNDLPGLDKLTNLRRLDVSSTAIEELSGLENLLQLRGLYLVNCRRLKTLPTSLQPLENLKEVFTTGCTSLSSQPLVSQPCVLISRTFRDDVMLRWAKFLDNFCYWADESSGFKMDFQRILCYCPTAAAYEQGFGVHEEIQELCEAFQEAFNMMYNMAAAGRTKQEFDPETDLVICSKILCLLPKYAGHLLLRIYGKTRYDFRFKAKYLTALLKRYQA</sequence>
<reference evidence="2" key="1">
    <citation type="submission" date="2020-06" db="EMBL/GenBank/DDBJ databases">
        <title>WGS assembly of Ceratodon purpureus strain R40.</title>
        <authorList>
            <person name="Carey S.B."/>
            <person name="Jenkins J."/>
            <person name="Shu S."/>
            <person name="Lovell J.T."/>
            <person name="Sreedasyam A."/>
            <person name="Maumus F."/>
            <person name="Tiley G.P."/>
            <person name="Fernandez-Pozo N."/>
            <person name="Barry K."/>
            <person name="Chen C."/>
            <person name="Wang M."/>
            <person name="Lipzen A."/>
            <person name="Daum C."/>
            <person name="Saski C.A."/>
            <person name="Payton A.C."/>
            <person name="Mcbreen J.C."/>
            <person name="Conrad R.E."/>
            <person name="Kollar L.M."/>
            <person name="Olsson S."/>
            <person name="Huttunen S."/>
            <person name="Landis J.B."/>
            <person name="Wickett N.J."/>
            <person name="Johnson M.G."/>
            <person name="Rensing S.A."/>
            <person name="Grimwood J."/>
            <person name="Schmutz J."/>
            <person name="Mcdaniel S.F."/>
        </authorList>
    </citation>
    <scope>NUCLEOTIDE SEQUENCE</scope>
    <source>
        <strain evidence="2">R40</strain>
    </source>
</reference>
<dbReference type="GO" id="GO:0007165">
    <property type="term" value="P:signal transduction"/>
    <property type="evidence" value="ECO:0007669"/>
    <property type="project" value="InterPro"/>
</dbReference>
<proteinExistence type="predicted"/>
<dbReference type="PANTHER" id="PTHR11017">
    <property type="entry name" value="LEUCINE-RICH REPEAT-CONTAINING PROTEIN"/>
    <property type="match status" value="1"/>
</dbReference>
<dbReference type="InterPro" id="IPR002182">
    <property type="entry name" value="NB-ARC"/>
</dbReference>
<dbReference type="EMBL" id="CM026421">
    <property type="protein sequence ID" value="KAG0592572.1"/>
    <property type="molecule type" value="Genomic_DNA"/>
</dbReference>
<dbReference type="Gene3D" id="3.40.50.300">
    <property type="entry name" value="P-loop containing nucleotide triphosphate hydrolases"/>
    <property type="match status" value="1"/>
</dbReference>
<dbReference type="SUPFAM" id="SSF52058">
    <property type="entry name" value="L domain-like"/>
    <property type="match status" value="1"/>
</dbReference>
<dbReference type="Pfam" id="PF13676">
    <property type="entry name" value="TIR_2"/>
    <property type="match status" value="1"/>
</dbReference>
<dbReference type="SUPFAM" id="SSF52200">
    <property type="entry name" value="Toll/Interleukin receptor TIR domain"/>
    <property type="match status" value="1"/>
</dbReference>
<dbReference type="GO" id="GO:0006952">
    <property type="term" value="P:defense response"/>
    <property type="evidence" value="ECO:0007669"/>
    <property type="project" value="InterPro"/>
</dbReference>
<name>A0A8T0JC04_CERPU</name>
<dbReference type="Gene3D" id="3.80.10.10">
    <property type="entry name" value="Ribonuclease Inhibitor"/>
    <property type="match status" value="1"/>
</dbReference>
<dbReference type="InterPro" id="IPR035897">
    <property type="entry name" value="Toll_tir_struct_dom_sf"/>
</dbReference>
<comment type="caution">
    <text evidence="2">The sequence shown here is derived from an EMBL/GenBank/DDBJ whole genome shotgun (WGS) entry which is preliminary data.</text>
</comment>
<organism evidence="2 3">
    <name type="scientific">Ceratodon purpureus</name>
    <name type="common">Fire moss</name>
    <name type="synonym">Dicranum purpureum</name>
    <dbReference type="NCBI Taxonomy" id="3225"/>
    <lineage>
        <taxon>Eukaryota</taxon>
        <taxon>Viridiplantae</taxon>
        <taxon>Streptophyta</taxon>
        <taxon>Embryophyta</taxon>
        <taxon>Bryophyta</taxon>
        <taxon>Bryophytina</taxon>
        <taxon>Bryopsida</taxon>
        <taxon>Dicranidae</taxon>
        <taxon>Pseudoditrichales</taxon>
        <taxon>Ditrichaceae</taxon>
        <taxon>Ceratodon</taxon>
    </lineage>
</organism>
<dbReference type="PROSITE" id="PS51450">
    <property type="entry name" value="LRR"/>
    <property type="match status" value="1"/>
</dbReference>
<protein>
    <recommendedName>
        <fullName evidence="1">TIR domain-containing protein</fullName>
    </recommendedName>
</protein>
<dbReference type="PROSITE" id="PS50104">
    <property type="entry name" value="TIR"/>
    <property type="match status" value="1"/>
</dbReference>
<evidence type="ECO:0000313" key="3">
    <source>
        <dbReference type="Proteomes" id="UP000822688"/>
    </source>
</evidence>
<feature type="domain" description="TIR" evidence="1">
    <location>
        <begin position="25"/>
        <end position="163"/>
    </location>
</feature>
<dbReference type="AlphaFoldDB" id="A0A8T0JC04"/>
<dbReference type="PANTHER" id="PTHR11017:SF579">
    <property type="entry name" value="TIR DOMAIN-CONTAINING PROTEIN"/>
    <property type="match status" value="1"/>
</dbReference>
<dbReference type="InterPro" id="IPR032675">
    <property type="entry name" value="LRR_dom_sf"/>
</dbReference>
<dbReference type="GO" id="GO:0043531">
    <property type="term" value="F:ADP binding"/>
    <property type="evidence" value="ECO:0007669"/>
    <property type="project" value="InterPro"/>
</dbReference>
<evidence type="ECO:0000313" key="2">
    <source>
        <dbReference type="EMBL" id="KAG0592572.1"/>
    </source>
</evidence>
<dbReference type="InterPro" id="IPR000157">
    <property type="entry name" value="TIR_dom"/>
</dbReference>
<dbReference type="Proteomes" id="UP000822688">
    <property type="component" value="Chromosome 1"/>
</dbReference>
<dbReference type="SMART" id="SM00255">
    <property type="entry name" value="TIR"/>
    <property type="match status" value="1"/>
</dbReference>
<evidence type="ECO:0000259" key="1">
    <source>
        <dbReference type="PROSITE" id="PS50104"/>
    </source>
</evidence>
<dbReference type="Pfam" id="PF00931">
    <property type="entry name" value="NB-ARC"/>
    <property type="match status" value="1"/>
</dbReference>
<dbReference type="InterPro" id="IPR044974">
    <property type="entry name" value="Disease_R_plants"/>
</dbReference>
<accession>A0A8T0JC04</accession>
<gene>
    <name evidence="2" type="ORF">KC19_1G263300</name>
</gene>